<accession>A0ABD0KGG3</accession>
<evidence type="ECO:0008006" key="3">
    <source>
        <dbReference type="Google" id="ProtNLM"/>
    </source>
</evidence>
<protein>
    <recommendedName>
        <fullName evidence="3">Ribosomal protein L2</fullName>
    </recommendedName>
</protein>
<comment type="caution">
    <text evidence="1">The sequence shown here is derived from an EMBL/GenBank/DDBJ whole genome shotgun (WGS) entry which is preliminary data.</text>
</comment>
<gene>
    <name evidence="1" type="ORF">BaRGS_00022649</name>
</gene>
<sequence>MGVLFSCLLATDIREGEEKTSLTKRKTSLTMSQSQPQTIQNIFRLVPTNRKTDWHSKRLCFKMGKGAGGRGSSQGLFTQVTPPQLRTTSAPRKRVRGMTQWPKDHGVKHPCLSLSTRQQSAPPQLNTTLKDVQSTRPPPVIHAGYLGVQVVRSRDGTRPLLWSSVLKERTVRGRQMDREENPPFTNRTFFSSLLNEWSVLFSSFFFPRPLAGDLS</sequence>
<reference evidence="1 2" key="1">
    <citation type="journal article" date="2023" name="Sci. Data">
        <title>Genome assembly of the Korean intertidal mud-creeper Batillaria attramentaria.</title>
        <authorList>
            <person name="Patra A.K."/>
            <person name="Ho P.T."/>
            <person name="Jun S."/>
            <person name="Lee S.J."/>
            <person name="Kim Y."/>
            <person name="Won Y.J."/>
        </authorList>
    </citation>
    <scope>NUCLEOTIDE SEQUENCE [LARGE SCALE GENOMIC DNA]</scope>
    <source>
        <strain evidence="1">Wonlab-2016</strain>
    </source>
</reference>
<proteinExistence type="predicted"/>
<organism evidence="1 2">
    <name type="scientific">Batillaria attramentaria</name>
    <dbReference type="NCBI Taxonomy" id="370345"/>
    <lineage>
        <taxon>Eukaryota</taxon>
        <taxon>Metazoa</taxon>
        <taxon>Spiralia</taxon>
        <taxon>Lophotrochozoa</taxon>
        <taxon>Mollusca</taxon>
        <taxon>Gastropoda</taxon>
        <taxon>Caenogastropoda</taxon>
        <taxon>Sorbeoconcha</taxon>
        <taxon>Cerithioidea</taxon>
        <taxon>Batillariidae</taxon>
        <taxon>Batillaria</taxon>
    </lineage>
</organism>
<dbReference type="EMBL" id="JACVVK020000184">
    <property type="protein sequence ID" value="KAK7486040.1"/>
    <property type="molecule type" value="Genomic_DNA"/>
</dbReference>
<evidence type="ECO:0000313" key="2">
    <source>
        <dbReference type="Proteomes" id="UP001519460"/>
    </source>
</evidence>
<name>A0ABD0KGG3_9CAEN</name>
<keyword evidence="2" id="KW-1185">Reference proteome</keyword>
<dbReference type="Proteomes" id="UP001519460">
    <property type="component" value="Unassembled WGS sequence"/>
</dbReference>
<evidence type="ECO:0000313" key="1">
    <source>
        <dbReference type="EMBL" id="KAK7486040.1"/>
    </source>
</evidence>
<dbReference type="AlphaFoldDB" id="A0ABD0KGG3"/>